<feature type="compositionally biased region" description="Polar residues" evidence="1">
    <location>
        <begin position="194"/>
        <end position="204"/>
    </location>
</feature>
<proteinExistence type="predicted"/>
<feature type="transmembrane region" description="Helical" evidence="2">
    <location>
        <begin position="40"/>
        <end position="60"/>
    </location>
</feature>
<feature type="transmembrane region" description="Helical" evidence="2">
    <location>
        <begin position="98"/>
        <end position="131"/>
    </location>
</feature>
<accession>A0A6M6E1N0</accession>
<feature type="transmembrane region" description="Helical" evidence="2">
    <location>
        <begin position="72"/>
        <end position="91"/>
    </location>
</feature>
<keyword evidence="3" id="KW-0614">Plasmid</keyword>
<keyword evidence="2" id="KW-0812">Transmembrane</keyword>
<dbReference type="AlphaFoldDB" id="A0A6M6E1N0"/>
<keyword evidence="2" id="KW-1133">Transmembrane helix</keyword>
<sequence>MKLFKGLDWILIALSVVFLLYIAANDLINLLSEKTTDIGIPFSNGMILGFTLLFLSGFSLANKHTGNLVARAISYSLLGYFLFLTCVGDGFHPIQNKYVGLFILGLAAYSLIFRLGTSGISVGLSIFWAYLIAHFHEGSIETLFHPSYKFLIVKPSCMIVIIICLIFAIAFDHYNTNEARKDKRSKEKKGGSYTPGTYNGNNSNRTRRPIYNNGGQHHHHHHDHGHDHYESEGFTGTPVEDWDFNFGPINNDGHYDSQYD</sequence>
<feature type="transmembrane region" description="Helical" evidence="2">
    <location>
        <begin position="6"/>
        <end position="28"/>
    </location>
</feature>
<gene>
    <name evidence="3" type="ORF">FDZ14_33210</name>
</gene>
<protein>
    <submittedName>
        <fullName evidence="3">Uncharacterized protein</fullName>
    </submittedName>
</protein>
<evidence type="ECO:0000256" key="1">
    <source>
        <dbReference type="SAM" id="MobiDB-lite"/>
    </source>
</evidence>
<feature type="region of interest" description="Disordered" evidence="1">
    <location>
        <begin position="180"/>
        <end position="232"/>
    </location>
</feature>
<geneLocation type="plasmid" evidence="4">
    <name>pfdu301a</name>
</geneLocation>
<dbReference type="RefSeq" id="WP_171778951.1">
    <property type="nucleotide sequence ID" value="NZ_CP045273.1"/>
</dbReference>
<dbReference type="EMBL" id="CP045273">
    <property type="protein sequence ID" value="QJX80951.1"/>
    <property type="molecule type" value="Genomic_DNA"/>
</dbReference>
<organism evidence="3 4">
    <name type="scientific">Priestia megaterium</name>
    <name type="common">Bacillus megaterium</name>
    <dbReference type="NCBI Taxonomy" id="1404"/>
    <lineage>
        <taxon>Bacteria</taxon>
        <taxon>Bacillati</taxon>
        <taxon>Bacillota</taxon>
        <taxon>Bacilli</taxon>
        <taxon>Bacillales</taxon>
        <taxon>Bacillaceae</taxon>
        <taxon>Priestia</taxon>
    </lineage>
</organism>
<name>A0A6M6E1N0_PRIMG</name>
<evidence type="ECO:0000313" key="4">
    <source>
        <dbReference type="Proteomes" id="UP000501076"/>
    </source>
</evidence>
<evidence type="ECO:0000256" key="2">
    <source>
        <dbReference type="SAM" id="Phobius"/>
    </source>
</evidence>
<evidence type="ECO:0000313" key="3">
    <source>
        <dbReference type="EMBL" id="QJX80951.1"/>
    </source>
</evidence>
<dbReference type="Proteomes" id="UP000501076">
    <property type="component" value="Plasmid pFDU301A"/>
</dbReference>
<feature type="transmembrane region" description="Helical" evidence="2">
    <location>
        <begin position="151"/>
        <end position="171"/>
    </location>
</feature>
<reference evidence="3 4" key="1">
    <citation type="submission" date="2019-10" db="EMBL/GenBank/DDBJ databases">
        <title>Complete genome sequences for adaption low water activity.</title>
        <authorList>
            <person name="Zhao L."/>
            <person name="Zhong J."/>
        </authorList>
    </citation>
    <scope>NUCLEOTIDE SEQUENCE [LARGE SCALE GENOMIC DNA]</scope>
    <source>
        <strain evidence="3 4">FDU301</strain>
        <plasmid evidence="4">pfdu301a</plasmid>
    </source>
</reference>
<feature type="compositionally biased region" description="Basic and acidic residues" evidence="1">
    <location>
        <begin position="180"/>
        <end position="190"/>
    </location>
</feature>
<keyword evidence="2" id="KW-0472">Membrane</keyword>